<proteinExistence type="predicted"/>
<accession>A0ABV8UGR3</accession>
<name>A0ABV8UGR3_9PROT</name>
<reference evidence="2" key="1">
    <citation type="journal article" date="2019" name="Int. J. Syst. Evol. Microbiol.">
        <title>The Global Catalogue of Microorganisms (GCM) 10K type strain sequencing project: providing services to taxonomists for standard genome sequencing and annotation.</title>
        <authorList>
            <consortium name="The Broad Institute Genomics Platform"/>
            <consortium name="The Broad Institute Genome Sequencing Center for Infectious Disease"/>
            <person name="Wu L."/>
            <person name="Ma J."/>
        </authorList>
    </citation>
    <scope>NUCLEOTIDE SEQUENCE [LARGE SCALE GENOMIC DNA]</scope>
    <source>
        <strain evidence="2">CECT 8472</strain>
    </source>
</reference>
<organism evidence="1 2">
    <name type="scientific">Fodinicurvata halophila</name>
    <dbReference type="NCBI Taxonomy" id="1419723"/>
    <lineage>
        <taxon>Bacteria</taxon>
        <taxon>Pseudomonadati</taxon>
        <taxon>Pseudomonadota</taxon>
        <taxon>Alphaproteobacteria</taxon>
        <taxon>Rhodospirillales</taxon>
        <taxon>Rhodovibrionaceae</taxon>
        <taxon>Fodinicurvata</taxon>
    </lineage>
</organism>
<evidence type="ECO:0000313" key="1">
    <source>
        <dbReference type="EMBL" id="MFC4350129.1"/>
    </source>
</evidence>
<protein>
    <submittedName>
        <fullName evidence="1">Uncharacterized protein</fullName>
    </submittedName>
</protein>
<comment type="caution">
    <text evidence="1">The sequence shown here is derived from an EMBL/GenBank/DDBJ whole genome shotgun (WGS) entry which is preliminary data.</text>
</comment>
<dbReference type="EMBL" id="JBHSCW010000001">
    <property type="protein sequence ID" value="MFC4350129.1"/>
    <property type="molecule type" value="Genomic_DNA"/>
</dbReference>
<gene>
    <name evidence="1" type="ORF">ACFOW6_01095</name>
</gene>
<evidence type="ECO:0000313" key="2">
    <source>
        <dbReference type="Proteomes" id="UP001595799"/>
    </source>
</evidence>
<sequence>MVCSRSLQQKGVVVVVDPDIRLEVLNSLGLPTDRHLRYAAHPYFENCQRFCRDWDQEAFDPDYPTKPLSHFEPMLREIFARPPFDPDILKEQNS</sequence>
<dbReference type="RefSeq" id="WP_382420275.1">
    <property type="nucleotide sequence ID" value="NZ_JBHSCW010000001.1"/>
</dbReference>
<keyword evidence="2" id="KW-1185">Reference proteome</keyword>
<dbReference type="Proteomes" id="UP001595799">
    <property type="component" value="Unassembled WGS sequence"/>
</dbReference>